<evidence type="ECO:0000313" key="1">
    <source>
        <dbReference type="EMBL" id="GEU82742.1"/>
    </source>
</evidence>
<dbReference type="EMBL" id="BKCJ010008540">
    <property type="protein sequence ID" value="GEU82742.1"/>
    <property type="molecule type" value="Genomic_DNA"/>
</dbReference>
<gene>
    <name evidence="1" type="ORF">Tci_054720</name>
</gene>
<reference evidence="1" key="1">
    <citation type="journal article" date="2019" name="Sci. Rep.">
        <title>Draft genome of Tanacetum cinerariifolium, the natural source of mosquito coil.</title>
        <authorList>
            <person name="Yamashiro T."/>
            <person name="Shiraishi A."/>
            <person name="Satake H."/>
            <person name="Nakayama K."/>
        </authorList>
    </citation>
    <scope>NUCLEOTIDE SEQUENCE</scope>
</reference>
<accession>A0A6L2NCD0</accession>
<organism evidence="1">
    <name type="scientific">Tanacetum cinerariifolium</name>
    <name type="common">Dalmatian daisy</name>
    <name type="synonym">Chrysanthemum cinerariifolium</name>
    <dbReference type="NCBI Taxonomy" id="118510"/>
    <lineage>
        <taxon>Eukaryota</taxon>
        <taxon>Viridiplantae</taxon>
        <taxon>Streptophyta</taxon>
        <taxon>Embryophyta</taxon>
        <taxon>Tracheophyta</taxon>
        <taxon>Spermatophyta</taxon>
        <taxon>Magnoliopsida</taxon>
        <taxon>eudicotyledons</taxon>
        <taxon>Gunneridae</taxon>
        <taxon>Pentapetalae</taxon>
        <taxon>asterids</taxon>
        <taxon>campanulids</taxon>
        <taxon>Asterales</taxon>
        <taxon>Asteraceae</taxon>
        <taxon>Asteroideae</taxon>
        <taxon>Anthemideae</taxon>
        <taxon>Anthemidinae</taxon>
        <taxon>Tanacetum</taxon>
    </lineage>
</organism>
<comment type="caution">
    <text evidence="1">The sequence shown here is derived from an EMBL/GenBank/DDBJ whole genome shotgun (WGS) entry which is preliminary data.</text>
</comment>
<protein>
    <submittedName>
        <fullName evidence="1">Uncharacterized protein</fullName>
    </submittedName>
</protein>
<proteinExistence type="predicted"/>
<sequence>MMDALAQMVRGYMAASGWTIGGRYMAIAGWQKMDPEAFGMGLGKALFRSIEDVLRMRWRWGGNDERKKMLKVKIEVLTQMRKREVVVVSSSSLDMFTKSCLGGMMVNLIFLEEVESMEVEEK</sequence>
<name>A0A6L2NCD0_TANCI</name>
<dbReference type="AlphaFoldDB" id="A0A6L2NCD0"/>